<evidence type="ECO:0000313" key="2">
    <source>
        <dbReference type="Proteomes" id="UP000054270"/>
    </source>
</evidence>
<reference evidence="2" key="1">
    <citation type="submission" date="2014-04" db="EMBL/GenBank/DDBJ databases">
        <title>Evolutionary Origins and Diversification of the Mycorrhizal Mutualists.</title>
        <authorList>
            <consortium name="DOE Joint Genome Institute"/>
            <consortium name="Mycorrhizal Genomics Consortium"/>
            <person name="Kohler A."/>
            <person name="Kuo A."/>
            <person name="Nagy L.G."/>
            <person name="Floudas D."/>
            <person name="Copeland A."/>
            <person name="Barry K.W."/>
            <person name="Cichocki N."/>
            <person name="Veneault-Fourrey C."/>
            <person name="LaButti K."/>
            <person name="Lindquist E.A."/>
            <person name="Lipzen A."/>
            <person name="Lundell T."/>
            <person name="Morin E."/>
            <person name="Murat C."/>
            <person name="Riley R."/>
            <person name="Ohm R."/>
            <person name="Sun H."/>
            <person name="Tunlid A."/>
            <person name="Henrissat B."/>
            <person name="Grigoriev I.V."/>
            <person name="Hibbett D.S."/>
            <person name="Martin F."/>
        </authorList>
    </citation>
    <scope>NUCLEOTIDE SEQUENCE [LARGE SCALE GENOMIC DNA]</scope>
    <source>
        <strain evidence="2">FD-334 SS-4</strain>
    </source>
</reference>
<dbReference type="AlphaFoldDB" id="A0A0D2NFW4"/>
<organism evidence="1 2">
    <name type="scientific">Hypholoma sublateritium (strain FD-334 SS-4)</name>
    <dbReference type="NCBI Taxonomy" id="945553"/>
    <lineage>
        <taxon>Eukaryota</taxon>
        <taxon>Fungi</taxon>
        <taxon>Dikarya</taxon>
        <taxon>Basidiomycota</taxon>
        <taxon>Agaricomycotina</taxon>
        <taxon>Agaricomycetes</taxon>
        <taxon>Agaricomycetidae</taxon>
        <taxon>Agaricales</taxon>
        <taxon>Agaricineae</taxon>
        <taxon>Strophariaceae</taxon>
        <taxon>Hypholoma</taxon>
    </lineage>
</organism>
<dbReference type="Proteomes" id="UP000054270">
    <property type="component" value="Unassembled WGS sequence"/>
</dbReference>
<name>A0A0D2NFW4_HYPSF</name>
<dbReference type="EMBL" id="KN817597">
    <property type="protein sequence ID" value="KJA17874.1"/>
    <property type="molecule type" value="Genomic_DNA"/>
</dbReference>
<gene>
    <name evidence="1" type="ORF">HYPSUDRAFT_45869</name>
</gene>
<protein>
    <submittedName>
        <fullName evidence="1">Uncharacterized protein</fullName>
    </submittedName>
</protein>
<proteinExistence type="predicted"/>
<sequence length="146" mass="17292">MFFGTDNFAVQHYLGLHHDLCSGHNDDDCKHDCTHHQHHSHYDFKAHSYRNDFRNDDYKACHPSFNHRIGYKWRPYTEGRSSDSRHRRGNGCCDCSLRVWTSVTVCLQYRHCFRYAFDRAKLSRYKPNVKNSGRLLGSSACCRYHS</sequence>
<keyword evidence="2" id="KW-1185">Reference proteome</keyword>
<evidence type="ECO:0000313" key="1">
    <source>
        <dbReference type="EMBL" id="KJA17874.1"/>
    </source>
</evidence>
<accession>A0A0D2NFW4</accession>